<feature type="chain" id="PRO_5012926323" evidence="1">
    <location>
        <begin position="16"/>
        <end position="353"/>
    </location>
</feature>
<dbReference type="eggNOG" id="ENOG502SXTH">
    <property type="taxonomic scope" value="Eukaryota"/>
</dbReference>
<dbReference type="OMA" id="VIRYHNG"/>
<protein>
    <submittedName>
        <fullName evidence="2">Uncharacterized protein</fullName>
    </submittedName>
</protein>
<keyword evidence="1" id="KW-0732">Signal</keyword>
<dbReference type="Proteomes" id="UP000002668">
    <property type="component" value="Genome"/>
</dbReference>
<evidence type="ECO:0000256" key="1">
    <source>
        <dbReference type="SAM" id="SignalP"/>
    </source>
</evidence>
<dbReference type="OrthoDB" id="3643156at2759"/>
<dbReference type="InParanoid" id="E4ZLW0"/>
<name>E4ZLW0_LEPMJ</name>
<dbReference type="HOGENOM" id="CLU_852552_0_0_1"/>
<keyword evidence="3" id="KW-1185">Reference proteome</keyword>
<dbReference type="EMBL" id="FP929094">
    <property type="protein sequence ID" value="CBX92790.1"/>
    <property type="molecule type" value="Genomic_DNA"/>
</dbReference>
<feature type="signal peptide" evidence="1">
    <location>
        <begin position="1"/>
        <end position="15"/>
    </location>
</feature>
<gene>
    <name evidence="2" type="ORF">LEMA_P054960.1</name>
</gene>
<sequence>MIFFPLFAACTVTAAVVRQHQQVPMLEHVYEEDIERPSIAVHFTSSRAIPAARYSNGTILDLETVEGDTEYIDLVSQWMAQNSRIGGRKVERQDWCRAYPLYEECRSDGLRRRRSPKLQDPISRDTVILSKMLMQVRISIETELAIPLTTVVPVFFELRQNQTQVVRNAMDIVGLQFPRSSDSAGGHVLLDTNAAYAGFVSLSCKQSPEPEKCREKREKSDQTTLFVDFDNHSFSASAGTIRNEAESHSIGSRILSPELGWWDLPIFEIHRAKFWARMHEAILDVIGVLGGRPIDHIVLTGQHGADEEFIGVVEATLWSALEMDTGSMLLSSHAADAGRLVARGAVELAWRRE</sequence>
<proteinExistence type="predicted"/>
<organism evidence="3">
    <name type="scientific">Leptosphaeria maculans (strain JN3 / isolate v23.1.3 / race Av1-4-5-6-7-8)</name>
    <name type="common">Blackleg fungus</name>
    <name type="synonym">Phoma lingam</name>
    <dbReference type="NCBI Taxonomy" id="985895"/>
    <lineage>
        <taxon>Eukaryota</taxon>
        <taxon>Fungi</taxon>
        <taxon>Dikarya</taxon>
        <taxon>Ascomycota</taxon>
        <taxon>Pezizomycotina</taxon>
        <taxon>Dothideomycetes</taxon>
        <taxon>Pleosporomycetidae</taxon>
        <taxon>Pleosporales</taxon>
        <taxon>Pleosporineae</taxon>
        <taxon>Leptosphaeriaceae</taxon>
        <taxon>Plenodomus</taxon>
        <taxon>Plenodomus lingam/Leptosphaeria maculans species complex</taxon>
    </lineage>
</organism>
<evidence type="ECO:0000313" key="2">
    <source>
        <dbReference type="EMBL" id="CBX92790.1"/>
    </source>
</evidence>
<reference evidence="3" key="1">
    <citation type="journal article" date="2011" name="Nat. Commun.">
        <title>Effector diversification within compartments of the Leptosphaeria maculans genome affected by Repeat-Induced Point mutations.</title>
        <authorList>
            <person name="Rouxel T."/>
            <person name="Grandaubert J."/>
            <person name="Hane J.K."/>
            <person name="Hoede C."/>
            <person name="van de Wouw A.P."/>
            <person name="Couloux A."/>
            <person name="Dominguez V."/>
            <person name="Anthouard V."/>
            <person name="Bally P."/>
            <person name="Bourras S."/>
            <person name="Cozijnsen A.J."/>
            <person name="Ciuffetti L.M."/>
            <person name="Degrave A."/>
            <person name="Dilmaghani A."/>
            <person name="Duret L."/>
            <person name="Fudal I."/>
            <person name="Goodwin S.B."/>
            <person name="Gout L."/>
            <person name="Glaser N."/>
            <person name="Linglin J."/>
            <person name="Kema G.H.J."/>
            <person name="Lapalu N."/>
            <person name="Lawrence C.B."/>
            <person name="May K."/>
            <person name="Meyer M."/>
            <person name="Ollivier B."/>
            <person name="Poulain J."/>
            <person name="Schoch C.L."/>
            <person name="Simon A."/>
            <person name="Spatafora J.W."/>
            <person name="Stachowiak A."/>
            <person name="Turgeon B.G."/>
            <person name="Tyler B.M."/>
            <person name="Vincent D."/>
            <person name="Weissenbach J."/>
            <person name="Amselem J."/>
            <person name="Quesneville H."/>
            <person name="Oliver R.P."/>
            <person name="Wincker P."/>
            <person name="Balesdent M.-H."/>
            <person name="Howlett B.J."/>
        </authorList>
    </citation>
    <scope>NUCLEOTIDE SEQUENCE [LARGE SCALE GENOMIC DNA]</scope>
    <source>
        <strain evidence="3">JN3 / isolate v23.1.3 / race Av1-4-5-6-7-8</strain>
    </source>
</reference>
<dbReference type="GeneID" id="13285467"/>
<accession>E4ZLW0</accession>
<evidence type="ECO:0000313" key="3">
    <source>
        <dbReference type="Proteomes" id="UP000002668"/>
    </source>
</evidence>
<dbReference type="AlphaFoldDB" id="E4ZLW0"/>
<dbReference type="VEuPathDB" id="FungiDB:LEMA_P054960.1"/>